<accession>A0A975DAJ9</accession>
<dbReference type="PANTHER" id="PTHR43634">
    <property type="entry name" value="OW CONDUCTANCE MECHANOSENSITIVE CHANNEL"/>
    <property type="match status" value="1"/>
</dbReference>
<evidence type="ECO:0000256" key="2">
    <source>
        <dbReference type="ARBA" id="ARBA00008017"/>
    </source>
</evidence>
<gene>
    <name evidence="11" type="ORF">J1N51_08095</name>
</gene>
<dbReference type="InterPro" id="IPR011066">
    <property type="entry name" value="MscS_channel_C_sf"/>
</dbReference>
<dbReference type="GO" id="GO:0008381">
    <property type="term" value="F:mechanosensitive monoatomic ion channel activity"/>
    <property type="evidence" value="ECO:0007669"/>
    <property type="project" value="UniProtKB-ARBA"/>
</dbReference>
<evidence type="ECO:0000313" key="11">
    <source>
        <dbReference type="EMBL" id="QTH62741.1"/>
    </source>
</evidence>
<comment type="similarity">
    <text evidence="2">Belongs to the MscS (TC 1.A.23) family.</text>
</comment>
<feature type="domain" description="Mechanosensitive ion channel MscS C-terminal" evidence="9">
    <location>
        <begin position="253"/>
        <end position="334"/>
    </location>
</feature>
<feature type="transmembrane region" description="Helical" evidence="7">
    <location>
        <begin position="61"/>
        <end position="81"/>
    </location>
</feature>
<dbReference type="SUPFAM" id="SSF50182">
    <property type="entry name" value="Sm-like ribonucleoproteins"/>
    <property type="match status" value="1"/>
</dbReference>
<evidence type="ECO:0000259" key="10">
    <source>
        <dbReference type="Pfam" id="PF21088"/>
    </source>
</evidence>
<evidence type="ECO:0000259" key="9">
    <source>
        <dbReference type="Pfam" id="PF21082"/>
    </source>
</evidence>
<dbReference type="InterPro" id="IPR006685">
    <property type="entry name" value="MscS_channel_2nd"/>
</dbReference>
<evidence type="ECO:0000259" key="8">
    <source>
        <dbReference type="Pfam" id="PF00924"/>
    </source>
</evidence>
<keyword evidence="5 7" id="KW-1133">Transmembrane helix</keyword>
<evidence type="ECO:0000256" key="1">
    <source>
        <dbReference type="ARBA" id="ARBA00004651"/>
    </source>
</evidence>
<keyword evidence="4 7" id="KW-0812">Transmembrane</keyword>
<dbReference type="InterPro" id="IPR011014">
    <property type="entry name" value="MscS_channel_TM-2"/>
</dbReference>
<dbReference type="InterPro" id="IPR049278">
    <property type="entry name" value="MS_channel_C"/>
</dbReference>
<proteinExistence type="inferred from homology"/>
<evidence type="ECO:0000256" key="6">
    <source>
        <dbReference type="ARBA" id="ARBA00023136"/>
    </source>
</evidence>
<dbReference type="Pfam" id="PF00924">
    <property type="entry name" value="MS_channel_2nd"/>
    <property type="match status" value="1"/>
</dbReference>
<organism evidence="11 12">
    <name type="scientific">Psychrosphaera ytuae</name>
    <dbReference type="NCBI Taxonomy" id="2820710"/>
    <lineage>
        <taxon>Bacteria</taxon>
        <taxon>Pseudomonadati</taxon>
        <taxon>Pseudomonadota</taxon>
        <taxon>Gammaproteobacteria</taxon>
        <taxon>Alteromonadales</taxon>
        <taxon>Pseudoalteromonadaceae</taxon>
        <taxon>Psychrosphaera</taxon>
    </lineage>
</organism>
<reference evidence="11" key="1">
    <citation type="submission" date="2021-03" db="EMBL/GenBank/DDBJ databases">
        <title>Description of Psychrosphaera ytuae sp. nov. isolated from deep sea sediment of South China Sea.</title>
        <authorList>
            <person name="Zhang J."/>
            <person name="Xu X.-D."/>
        </authorList>
    </citation>
    <scope>NUCLEOTIDE SEQUENCE</scope>
    <source>
        <strain evidence="11">MTZ26</strain>
    </source>
</reference>
<keyword evidence="12" id="KW-1185">Reference proteome</keyword>
<dbReference type="InterPro" id="IPR023408">
    <property type="entry name" value="MscS_beta-dom_sf"/>
</dbReference>
<comment type="subcellular location">
    <subcellularLocation>
        <location evidence="1">Cell membrane</location>
        <topology evidence="1">Multi-pass membrane protein</topology>
    </subcellularLocation>
</comment>
<protein>
    <submittedName>
        <fullName evidence="11">Mechanosensitive ion channel family protein</fullName>
    </submittedName>
</protein>
<evidence type="ECO:0000256" key="7">
    <source>
        <dbReference type="SAM" id="Phobius"/>
    </source>
</evidence>
<dbReference type="Gene3D" id="3.30.70.100">
    <property type="match status" value="1"/>
</dbReference>
<sequence>MFESLSEFFNPNNDYFIELLYVTINFIVLLVLRSFKSKLVSQPQDKFWGAAMYSSYHPLRMFLFTVLVWHVLVLINQFWVMKWGLSSIPAIQLLAAVHLAWFGFRVVNTLENAFLDTHDSIRLDQTAIIGVAKVCRLLMMVILAIVAFDLLGLDPRGLIALGSVSGAALAFASKDLVSNWFGGIMLYMDKPFKVGDWVRSPDREIEGTVEYIGWRITKIRTFDMRPLYVPNSMFNNITVENPSRMTHRRIRETIGVRYEDIAQVSAIVDDIKAYLQGSELIAQDKTIIVNFNGFGASSLNILVYCMTVTTDWVTFHSHKHTVLLAIADIVEKHGGEFAFPTQTLHLQGNINEASAQLTQTPQSIEKPSS</sequence>
<feature type="transmembrane region" description="Helical" evidence="7">
    <location>
        <begin position="15"/>
        <end position="32"/>
    </location>
</feature>
<dbReference type="SUPFAM" id="SSF82689">
    <property type="entry name" value="Mechanosensitive channel protein MscS (YggB), C-terminal domain"/>
    <property type="match status" value="1"/>
</dbReference>
<evidence type="ECO:0000256" key="3">
    <source>
        <dbReference type="ARBA" id="ARBA00022475"/>
    </source>
</evidence>
<name>A0A975DAJ9_9GAMM</name>
<feature type="domain" description="Mechanosensitive ion channel transmembrane helices 2/3" evidence="10">
    <location>
        <begin position="136"/>
        <end position="174"/>
    </location>
</feature>
<dbReference type="InterPro" id="IPR010920">
    <property type="entry name" value="LSM_dom_sf"/>
</dbReference>
<dbReference type="Proteomes" id="UP000682739">
    <property type="component" value="Chromosome"/>
</dbReference>
<dbReference type="PANTHER" id="PTHR43634:SF2">
    <property type="entry name" value="LOW CONDUCTANCE MECHANOSENSITIVE CHANNEL YNAI"/>
    <property type="match status" value="1"/>
</dbReference>
<dbReference type="Pfam" id="PF21088">
    <property type="entry name" value="MS_channel_1st"/>
    <property type="match status" value="1"/>
</dbReference>
<evidence type="ECO:0000256" key="4">
    <source>
        <dbReference type="ARBA" id="ARBA00022692"/>
    </source>
</evidence>
<dbReference type="RefSeq" id="WP_208830194.1">
    <property type="nucleotide sequence ID" value="NZ_CP072110.1"/>
</dbReference>
<dbReference type="Gene3D" id="1.10.287.1260">
    <property type="match status" value="1"/>
</dbReference>
<dbReference type="AlphaFoldDB" id="A0A975DAJ9"/>
<keyword evidence="6 7" id="KW-0472">Membrane</keyword>
<feature type="transmembrane region" description="Helical" evidence="7">
    <location>
        <begin position="128"/>
        <end position="151"/>
    </location>
</feature>
<dbReference type="GO" id="GO:0005886">
    <property type="term" value="C:plasma membrane"/>
    <property type="evidence" value="ECO:0007669"/>
    <property type="project" value="UniProtKB-SubCell"/>
</dbReference>
<dbReference type="KEGG" id="psym:J1N51_08095"/>
<dbReference type="Pfam" id="PF21082">
    <property type="entry name" value="MS_channel_3rd"/>
    <property type="match status" value="1"/>
</dbReference>
<feature type="domain" description="Mechanosensitive ion channel MscS" evidence="8">
    <location>
        <begin position="175"/>
        <end position="244"/>
    </location>
</feature>
<dbReference type="Gene3D" id="2.30.30.60">
    <property type="match status" value="1"/>
</dbReference>
<keyword evidence="3" id="KW-1003">Cell membrane</keyword>
<dbReference type="SUPFAM" id="SSF82861">
    <property type="entry name" value="Mechanosensitive channel protein MscS (YggB), transmembrane region"/>
    <property type="match status" value="1"/>
</dbReference>
<dbReference type="InterPro" id="IPR045042">
    <property type="entry name" value="YnaI-like"/>
</dbReference>
<dbReference type="InterPro" id="IPR049142">
    <property type="entry name" value="MS_channel_1st"/>
</dbReference>
<evidence type="ECO:0000256" key="5">
    <source>
        <dbReference type="ARBA" id="ARBA00022989"/>
    </source>
</evidence>
<evidence type="ECO:0000313" key="12">
    <source>
        <dbReference type="Proteomes" id="UP000682739"/>
    </source>
</evidence>
<feature type="transmembrane region" description="Helical" evidence="7">
    <location>
        <begin position="87"/>
        <end position="107"/>
    </location>
</feature>
<dbReference type="EMBL" id="CP072110">
    <property type="protein sequence ID" value="QTH62741.1"/>
    <property type="molecule type" value="Genomic_DNA"/>
</dbReference>